<keyword evidence="3" id="KW-1185">Reference proteome</keyword>
<dbReference type="Proteomes" id="UP000503447">
    <property type="component" value="Chromosome"/>
</dbReference>
<sequence length="476" mass="51763">MQQFIAILKDSFREAVDGFVIYVMLGLSAVIILLAASMSFTPTEPTKAFEVIVQQFSLIVPEKGRSRAVAFERVNYKVADVQPISGGYKLRLAADGEALKGDEFDPVEAAGGKSDRPKGDTFRAAVVRWAAATGSTVRLNEKGGVEKEKGGKRNKGIDFATPTAVPVTDQRAVTDAQMEEFLKSQFVMHAGMTATVTRVKTGVEEPAYAFDVTTSGGSAVQGWPHTTKVLFGAFALNDAGPLGATLWLIEDVVINRFGGTFTLLVGMIITAFFIPNMLRKGSVDLLISKPINRAQLLVYKYIGGLTFMFLVTAFTVGGIWLVMAVRSGYWDPAFLFAIPILTLTFAILYAMSTLVAVFTRSAVAAMLMTVGFAFFLFVFGQIKATYDDNRAANPDAERPAWLATVVDTGNDVLPRTRELDLLIRRKISEGTLTPAMQKVLIEQSESAPLVGTIGVSLVHIALMLGIACWWFSTRDY</sequence>
<proteinExistence type="predicted"/>
<dbReference type="GO" id="GO:0140359">
    <property type="term" value="F:ABC-type transporter activity"/>
    <property type="evidence" value="ECO:0007669"/>
    <property type="project" value="InterPro"/>
</dbReference>
<feature type="transmembrane region" description="Helical" evidence="1">
    <location>
        <begin position="261"/>
        <end position="278"/>
    </location>
</feature>
<protein>
    <recommendedName>
        <fullName evidence="4">ABC transporter permease</fullName>
    </recommendedName>
</protein>
<evidence type="ECO:0000313" key="2">
    <source>
        <dbReference type="EMBL" id="QJW96247.1"/>
    </source>
</evidence>
<feature type="transmembrane region" description="Helical" evidence="1">
    <location>
        <begin position="19"/>
        <end position="40"/>
    </location>
</feature>
<feature type="transmembrane region" description="Helical" evidence="1">
    <location>
        <begin position="449"/>
        <end position="471"/>
    </location>
</feature>
<dbReference type="Pfam" id="PF12679">
    <property type="entry name" value="ABC2_membrane_2"/>
    <property type="match status" value="1"/>
</dbReference>
<keyword evidence="1" id="KW-0472">Membrane</keyword>
<feature type="transmembrane region" description="Helical" evidence="1">
    <location>
        <begin position="298"/>
        <end position="323"/>
    </location>
</feature>
<dbReference type="PANTHER" id="PTHR43471">
    <property type="entry name" value="ABC TRANSPORTER PERMEASE"/>
    <property type="match status" value="1"/>
</dbReference>
<dbReference type="AlphaFoldDB" id="A0A6M5YQC3"/>
<gene>
    <name evidence="2" type="ORF">FTUN_3804</name>
</gene>
<dbReference type="GO" id="GO:0005886">
    <property type="term" value="C:plasma membrane"/>
    <property type="evidence" value="ECO:0007669"/>
    <property type="project" value="UniProtKB-SubCell"/>
</dbReference>
<evidence type="ECO:0008006" key="4">
    <source>
        <dbReference type="Google" id="ProtNLM"/>
    </source>
</evidence>
<keyword evidence="1" id="KW-0812">Transmembrane</keyword>
<organism evidence="2 3">
    <name type="scientific">Frigoriglobus tundricola</name>
    <dbReference type="NCBI Taxonomy" id="2774151"/>
    <lineage>
        <taxon>Bacteria</taxon>
        <taxon>Pseudomonadati</taxon>
        <taxon>Planctomycetota</taxon>
        <taxon>Planctomycetia</taxon>
        <taxon>Gemmatales</taxon>
        <taxon>Gemmataceae</taxon>
        <taxon>Frigoriglobus</taxon>
    </lineage>
</organism>
<feature type="transmembrane region" description="Helical" evidence="1">
    <location>
        <begin position="362"/>
        <end position="382"/>
    </location>
</feature>
<dbReference type="RefSeq" id="WP_171471869.1">
    <property type="nucleotide sequence ID" value="NZ_CP053452.2"/>
</dbReference>
<evidence type="ECO:0000256" key="1">
    <source>
        <dbReference type="SAM" id="Phobius"/>
    </source>
</evidence>
<evidence type="ECO:0000313" key="3">
    <source>
        <dbReference type="Proteomes" id="UP000503447"/>
    </source>
</evidence>
<accession>A0A6M5YQC3</accession>
<reference evidence="3" key="1">
    <citation type="submission" date="2020-05" db="EMBL/GenBank/DDBJ databases">
        <title>Frigoriglobus tundricola gen. nov., sp. nov., a psychrotolerant cellulolytic planctomycete of the family Gemmataceae with two divergent copies of 16S rRNA gene.</title>
        <authorList>
            <person name="Kulichevskaya I.S."/>
            <person name="Ivanova A.A."/>
            <person name="Naumoff D.G."/>
            <person name="Beletsky A.V."/>
            <person name="Rijpstra W.I.C."/>
            <person name="Sinninghe Damste J.S."/>
            <person name="Mardanov A.V."/>
            <person name="Ravin N.V."/>
            <person name="Dedysh S.N."/>
        </authorList>
    </citation>
    <scope>NUCLEOTIDE SEQUENCE [LARGE SCALE GENOMIC DNA]</scope>
    <source>
        <strain evidence="3">PL17</strain>
    </source>
</reference>
<keyword evidence="1" id="KW-1133">Transmembrane helix</keyword>
<feature type="transmembrane region" description="Helical" evidence="1">
    <location>
        <begin position="329"/>
        <end position="350"/>
    </location>
</feature>
<dbReference type="EMBL" id="CP053452">
    <property type="protein sequence ID" value="QJW96247.1"/>
    <property type="molecule type" value="Genomic_DNA"/>
</dbReference>
<name>A0A6M5YQC3_9BACT</name>
<dbReference type="KEGG" id="ftj:FTUN_3804"/>